<dbReference type="AlphaFoldDB" id="A0AAV9XAB2"/>
<reference evidence="2 3" key="1">
    <citation type="submission" date="2019-10" db="EMBL/GenBank/DDBJ databases">
        <authorList>
            <person name="Palmer J.M."/>
        </authorList>
    </citation>
    <scope>NUCLEOTIDE SEQUENCE [LARGE SCALE GENOMIC DNA]</scope>
    <source>
        <strain evidence="2 3">TWF694</strain>
    </source>
</reference>
<dbReference type="InterPro" id="IPR002737">
    <property type="entry name" value="MEMO1_fam"/>
</dbReference>
<dbReference type="Pfam" id="PF01875">
    <property type="entry name" value="Memo"/>
    <property type="match status" value="1"/>
</dbReference>
<dbReference type="CDD" id="cd07361">
    <property type="entry name" value="MEMO_like"/>
    <property type="match status" value="1"/>
</dbReference>
<sequence>MSGARPASHAGSWYTDDREDLDSELNGYLSRVPDSIDGIAIPPDGARVIIAPHAGYSYSGPAAAWAYKSLNLKDIKRVFILGPSHHVYLDGCALTSHATYSTPLGPLPIDLTATAALSQTNKFTRMSPTTDSDEHSIEMHLPYTHKTLINHFSSQDAIPPVVPILVGGISTRKEKEYGVLLADYLDNSENAFIISSDFCHWGDRFSYQHYTSSADPSATPTQLSKYGKAPQGQPIWKSIEALDKRAIEAIETGVHDTFAEYLKETRNTVCGRHPIGVIMAGLEEVVKRRKGKGVEVNEATGKFKFVRYEQSSQCTKASDSSVSYASAFAVL</sequence>
<evidence type="ECO:0000313" key="3">
    <source>
        <dbReference type="Proteomes" id="UP001365542"/>
    </source>
</evidence>
<evidence type="ECO:0000313" key="2">
    <source>
        <dbReference type="EMBL" id="KAK6538699.1"/>
    </source>
</evidence>
<dbReference type="Gene3D" id="3.40.830.10">
    <property type="entry name" value="LigB-like"/>
    <property type="match status" value="1"/>
</dbReference>
<keyword evidence="3" id="KW-1185">Reference proteome</keyword>
<comment type="caution">
    <text evidence="2">The sequence shown here is derived from an EMBL/GenBank/DDBJ whole genome shotgun (WGS) entry which is preliminary data.</text>
</comment>
<dbReference type="NCBIfam" id="TIGR04336">
    <property type="entry name" value="AmmeMemoSam_B"/>
    <property type="match status" value="1"/>
</dbReference>
<protein>
    <submittedName>
        <fullName evidence="2">Uncharacterized protein</fullName>
    </submittedName>
</protein>
<comment type="similarity">
    <text evidence="1">Belongs to the MEMO1 family.</text>
</comment>
<dbReference type="HAMAP" id="MF_00055">
    <property type="entry name" value="MEMO1"/>
    <property type="match status" value="1"/>
</dbReference>
<organism evidence="2 3">
    <name type="scientific">Orbilia ellipsospora</name>
    <dbReference type="NCBI Taxonomy" id="2528407"/>
    <lineage>
        <taxon>Eukaryota</taxon>
        <taxon>Fungi</taxon>
        <taxon>Dikarya</taxon>
        <taxon>Ascomycota</taxon>
        <taxon>Pezizomycotina</taxon>
        <taxon>Orbiliomycetes</taxon>
        <taxon>Orbiliales</taxon>
        <taxon>Orbiliaceae</taxon>
        <taxon>Orbilia</taxon>
    </lineage>
</organism>
<gene>
    <name evidence="2" type="ORF">TWF694_010273</name>
</gene>
<name>A0AAV9XAB2_9PEZI</name>
<proteinExistence type="inferred from homology"/>
<dbReference type="Proteomes" id="UP001365542">
    <property type="component" value="Unassembled WGS sequence"/>
</dbReference>
<evidence type="ECO:0000256" key="1">
    <source>
        <dbReference type="ARBA" id="ARBA00006315"/>
    </source>
</evidence>
<accession>A0AAV9XAB2</accession>
<dbReference type="PANTHER" id="PTHR11060">
    <property type="entry name" value="PROTEIN MEMO1"/>
    <property type="match status" value="1"/>
</dbReference>
<dbReference type="EMBL" id="JAVHJO010000007">
    <property type="protein sequence ID" value="KAK6538699.1"/>
    <property type="molecule type" value="Genomic_DNA"/>
</dbReference>
<dbReference type="PANTHER" id="PTHR11060:SF0">
    <property type="entry name" value="PROTEIN MEMO1"/>
    <property type="match status" value="1"/>
</dbReference>